<organism evidence="1 2">
    <name type="scientific">Persea americana</name>
    <name type="common">Avocado</name>
    <dbReference type="NCBI Taxonomy" id="3435"/>
    <lineage>
        <taxon>Eukaryota</taxon>
        <taxon>Viridiplantae</taxon>
        <taxon>Streptophyta</taxon>
        <taxon>Embryophyta</taxon>
        <taxon>Tracheophyta</taxon>
        <taxon>Spermatophyta</taxon>
        <taxon>Magnoliopsida</taxon>
        <taxon>Magnoliidae</taxon>
        <taxon>Laurales</taxon>
        <taxon>Lauraceae</taxon>
        <taxon>Persea</taxon>
    </lineage>
</organism>
<gene>
    <name evidence="1" type="ORF">MRB53_029344</name>
</gene>
<dbReference type="EMBL" id="CM056817">
    <property type="protein sequence ID" value="KAJ8620815.1"/>
    <property type="molecule type" value="Genomic_DNA"/>
</dbReference>
<protein>
    <submittedName>
        <fullName evidence="1">Uncharacterized protein</fullName>
    </submittedName>
</protein>
<proteinExistence type="predicted"/>
<evidence type="ECO:0000313" key="2">
    <source>
        <dbReference type="Proteomes" id="UP001234297"/>
    </source>
</evidence>
<reference evidence="1 2" key="1">
    <citation type="journal article" date="2022" name="Hortic Res">
        <title>A haplotype resolved chromosomal level avocado genome allows analysis of novel avocado genes.</title>
        <authorList>
            <person name="Nath O."/>
            <person name="Fletcher S.J."/>
            <person name="Hayward A."/>
            <person name="Shaw L.M."/>
            <person name="Masouleh A.K."/>
            <person name="Furtado A."/>
            <person name="Henry R.J."/>
            <person name="Mitter N."/>
        </authorList>
    </citation>
    <scope>NUCLEOTIDE SEQUENCE [LARGE SCALE GENOMIC DNA]</scope>
    <source>
        <strain evidence="2">cv. Hass</strain>
    </source>
</reference>
<evidence type="ECO:0000313" key="1">
    <source>
        <dbReference type="EMBL" id="KAJ8620815.1"/>
    </source>
</evidence>
<accession>A0ACC2KIK8</accession>
<name>A0ACC2KIK8_PERAE</name>
<sequence>MSTTSLSDVSGSTWSPLVISLFGAICTIFLFLIFYSILKKQCSLFHAPPFRDRSLTRLLNGNHPTEDFPIHFQSHGLDPAILYSLPTIQFRNYDNEKGQSSADCAVCLGEFEEGEWLRLLPSCAHIFHVSCVDTWFQTHSNCPLCRTDVVNDISSRHDYSVSMSTLMETLRREDAYRETSYTYHVQESELMQNPLVCWTPPRSMVSPVEHFESGIAFLLILSGHYSFKSPQFHSCEAHVDVRPRLNDIEVSPESAHVEKMAATSLSGSWVSSLPNQFHAPNSSCCNRPRAIPLSIVKSCSKETHLREEGCTFSRRLVLAGVGTLATNIFKSFAFAEEVPENYRAFVDFIDGYSYYYPSDWRDFDFRGHDSAFKDRALALQNVRVSFKPTDKQDIRDLGPMNEVIFNLVRNVLAAPTQRPTIFDMQEKTVDGKNYWTFEYELASPNFSRTAFATIAIGNGRFYTLIVGANERRWSRFRNRLKVVADSFKLLDI</sequence>
<comment type="caution">
    <text evidence="1">The sequence shown here is derived from an EMBL/GenBank/DDBJ whole genome shotgun (WGS) entry which is preliminary data.</text>
</comment>
<keyword evidence="2" id="KW-1185">Reference proteome</keyword>
<dbReference type="Proteomes" id="UP001234297">
    <property type="component" value="Chromosome 9"/>
</dbReference>